<dbReference type="RefSeq" id="WP_285490783.1">
    <property type="nucleotide sequence ID" value="NZ_BSTI01000032.1"/>
</dbReference>
<accession>A0A9W6R8A0</accession>
<evidence type="ECO:0008006" key="3">
    <source>
        <dbReference type="Google" id="ProtNLM"/>
    </source>
</evidence>
<comment type="caution">
    <text evidence="1">The sequence shown here is derived from an EMBL/GenBank/DDBJ whole genome shotgun (WGS) entry which is preliminary data.</text>
</comment>
<sequence length="451" mass="49474">MELGDRWATLPAANRAAFHARRAAEGRWPFGAAEGWQRGRRWQPSRPLVFDTVSYARLGEVAARLLRLAVDACRRRASTAGELRALMTDQRPLRLLDHEQPLSHESLLRVARPDVLVCQGVARFVELNIAIPLYGIPTLDQMAAAYARLWTGDSLGVAPPVLRARSSLLAQVARGPARVLVPTWRSAGGQARKLGSRRALRMYLRPTVEDARACGLEIIMEDLSRLRTDAGGHLLARGQRVDLVFNWFVSAGIVDDNGGIDALNRAQAAGTVRLFFPESMRLLSSKQVLAWLHEDLNLLPPPDRDLVLTHVPRTTWAGPQQAGGERAAVIRDAITERQRLVLKPATGSSGHGVVFGSDVDPGTWRDLLSERSRQETIILQQRVRPDQTTMDFLDPESGHDAMARLPYVLSPFLIAGRICGALVRHHEPDAAGAPVINTGTGALANTILLSN</sequence>
<keyword evidence="2" id="KW-1185">Reference proteome</keyword>
<evidence type="ECO:0000313" key="1">
    <source>
        <dbReference type="EMBL" id="GLY71179.1"/>
    </source>
</evidence>
<dbReference type="SUPFAM" id="SSF56059">
    <property type="entry name" value="Glutathione synthetase ATP-binding domain-like"/>
    <property type="match status" value="1"/>
</dbReference>
<name>A0A9W6R8A0_9PSEU</name>
<organism evidence="1 2">
    <name type="scientific">Amycolatopsis taiwanensis</name>
    <dbReference type="NCBI Taxonomy" id="342230"/>
    <lineage>
        <taxon>Bacteria</taxon>
        <taxon>Bacillati</taxon>
        <taxon>Actinomycetota</taxon>
        <taxon>Actinomycetes</taxon>
        <taxon>Pseudonocardiales</taxon>
        <taxon>Pseudonocardiaceae</taxon>
        <taxon>Amycolatopsis</taxon>
    </lineage>
</organism>
<protein>
    <recommendedName>
        <fullName evidence="3">Circularly permuted type 2 ATP-grasp protein</fullName>
    </recommendedName>
</protein>
<evidence type="ECO:0000313" key="2">
    <source>
        <dbReference type="Proteomes" id="UP001165136"/>
    </source>
</evidence>
<dbReference type="EMBL" id="BSTI01000032">
    <property type="protein sequence ID" value="GLY71179.1"/>
    <property type="molecule type" value="Genomic_DNA"/>
</dbReference>
<proteinExistence type="predicted"/>
<dbReference type="AlphaFoldDB" id="A0A9W6R8A0"/>
<reference evidence="1" key="1">
    <citation type="submission" date="2023-03" db="EMBL/GenBank/DDBJ databases">
        <title>Amycolatopsis taiwanensis NBRC 103393.</title>
        <authorList>
            <person name="Ichikawa N."/>
            <person name="Sato H."/>
            <person name="Tonouchi N."/>
        </authorList>
    </citation>
    <scope>NUCLEOTIDE SEQUENCE</scope>
    <source>
        <strain evidence="1">NBRC 103393</strain>
    </source>
</reference>
<dbReference type="Proteomes" id="UP001165136">
    <property type="component" value="Unassembled WGS sequence"/>
</dbReference>
<gene>
    <name evidence="1" type="ORF">Atai01_77980</name>
</gene>